<feature type="region of interest" description="Disordered" evidence="1">
    <location>
        <begin position="224"/>
        <end position="243"/>
    </location>
</feature>
<comment type="caution">
    <text evidence="2">The sequence shown here is derived from an EMBL/GenBank/DDBJ whole genome shotgun (WGS) entry which is preliminary data.</text>
</comment>
<keyword evidence="3" id="KW-1185">Reference proteome</keyword>
<dbReference type="PROSITE" id="PS51257">
    <property type="entry name" value="PROKAR_LIPOPROTEIN"/>
    <property type="match status" value="1"/>
</dbReference>
<name>A0ABT4CSF8_9CLOT</name>
<organism evidence="2 3">
    <name type="scientific">Clostridium ganghwense</name>
    <dbReference type="NCBI Taxonomy" id="312089"/>
    <lineage>
        <taxon>Bacteria</taxon>
        <taxon>Bacillati</taxon>
        <taxon>Bacillota</taxon>
        <taxon>Clostridia</taxon>
        <taxon>Eubacteriales</taxon>
        <taxon>Clostridiaceae</taxon>
        <taxon>Clostridium</taxon>
    </lineage>
</organism>
<evidence type="ECO:0000256" key="1">
    <source>
        <dbReference type="SAM" id="MobiDB-lite"/>
    </source>
</evidence>
<accession>A0ABT4CSF8</accession>
<dbReference type="EMBL" id="JAPQES010000006">
    <property type="protein sequence ID" value="MCY6371990.1"/>
    <property type="molecule type" value="Genomic_DNA"/>
</dbReference>
<feature type="compositionally biased region" description="Basic and acidic residues" evidence="1">
    <location>
        <begin position="227"/>
        <end position="239"/>
    </location>
</feature>
<dbReference type="RefSeq" id="WP_268050901.1">
    <property type="nucleotide sequence ID" value="NZ_JAPQES010000006.1"/>
</dbReference>
<dbReference type="Proteomes" id="UP001079657">
    <property type="component" value="Unassembled WGS sequence"/>
</dbReference>
<evidence type="ECO:0008006" key="4">
    <source>
        <dbReference type="Google" id="ProtNLM"/>
    </source>
</evidence>
<evidence type="ECO:0000313" key="3">
    <source>
        <dbReference type="Proteomes" id="UP001079657"/>
    </source>
</evidence>
<sequence length="363" mass="41629">MKKYISYILVLFMFFSFIGCSKKKVEEVKEKDNFDIKMASVTVDNYVKLIKNENYELGNKLLSETVKTEQASLTKNDLKILGHKILEMSESDGEGIFKVEIVKCNLNKPETLITESQMTVIKEGMEYKIDKIANSVKKEIFYKNKMLRMRKEKEVETNLVIDMQGLPKYAYAKDDKAKMKIQIVPKSEFGVAEFGYEGNKIAITTYDANTFIGILTLDDTMVTQGNDEQKGEGEGKGQKEGAPGAILKEKPIGKQLLACDVLNNSDVEIMMFSMDEKLLAVQYKTRDNSKRCIRIYNVGSGELIPTMFEEEYPLNKVQVLLQEFQKEKMLFSIIPKTEADKDNEYVGNWEMDLKEFKLKKIVK</sequence>
<reference evidence="2" key="1">
    <citation type="submission" date="2022-12" db="EMBL/GenBank/DDBJ databases">
        <authorList>
            <person name="Wang J."/>
        </authorList>
    </citation>
    <scope>NUCLEOTIDE SEQUENCE</scope>
    <source>
        <strain evidence="2">HY-42-06</strain>
    </source>
</reference>
<gene>
    <name evidence="2" type="ORF">OXH55_15250</name>
</gene>
<evidence type="ECO:0000313" key="2">
    <source>
        <dbReference type="EMBL" id="MCY6371990.1"/>
    </source>
</evidence>
<protein>
    <recommendedName>
        <fullName evidence="4">Head-tail adaptor protein</fullName>
    </recommendedName>
</protein>
<proteinExistence type="predicted"/>